<accession>X1KN14</accession>
<protein>
    <submittedName>
        <fullName evidence="1">Uncharacterized protein</fullName>
    </submittedName>
</protein>
<proteinExistence type="predicted"/>
<sequence>MTRDKAIEILTLLTRHGGWLGNPDNVDAIKLGIEALKCIQKLRTYEYFGYPTELPGEDPE</sequence>
<dbReference type="AlphaFoldDB" id="X1KN14"/>
<name>X1KN14_9ZZZZ</name>
<organism evidence="1">
    <name type="scientific">marine sediment metagenome</name>
    <dbReference type="NCBI Taxonomy" id="412755"/>
    <lineage>
        <taxon>unclassified sequences</taxon>
        <taxon>metagenomes</taxon>
        <taxon>ecological metagenomes</taxon>
    </lineage>
</organism>
<reference evidence="1" key="1">
    <citation type="journal article" date="2014" name="Front. Microbiol.">
        <title>High frequency of phylogenetically diverse reductive dehalogenase-homologous genes in deep subseafloor sedimentary metagenomes.</title>
        <authorList>
            <person name="Kawai M."/>
            <person name="Futagami T."/>
            <person name="Toyoda A."/>
            <person name="Takaki Y."/>
            <person name="Nishi S."/>
            <person name="Hori S."/>
            <person name="Arai W."/>
            <person name="Tsubouchi T."/>
            <person name="Morono Y."/>
            <person name="Uchiyama I."/>
            <person name="Ito T."/>
            <person name="Fujiyama A."/>
            <person name="Inagaki F."/>
            <person name="Takami H."/>
        </authorList>
    </citation>
    <scope>NUCLEOTIDE SEQUENCE</scope>
    <source>
        <strain evidence="1">Expedition CK06-06</strain>
    </source>
</reference>
<comment type="caution">
    <text evidence="1">The sequence shown here is derived from an EMBL/GenBank/DDBJ whole genome shotgun (WGS) entry which is preliminary data.</text>
</comment>
<gene>
    <name evidence="1" type="ORF">S06H3_00074</name>
</gene>
<dbReference type="EMBL" id="BARV01000011">
    <property type="protein sequence ID" value="GAH91524.1"/>
    <property type="molecule type" value="Genomic_DNA"/>
</dbReference>
<evidence type="ECO:0000313" key="1">
    <source>
        <dbReference type="EMBL" id="GAH91524.1"/>
    </source>
</evidence>